<dbReference type="AlphaFoldDB" id="A0A094Z345"/>
<dbReference type="PATRIC" id="fig|556287.8.peg.775"/>
<dbReference type="Pfam" id="PF12849">
    <property type="entry name" value="PBP_like_2"/>
    <property type="match status" value="1"/>
</dbReference>
<gene>
    <name evidence="3" type="ORF">DJ66_0776</name>
</gene>
<keyword evidence="1" id="KW-0732">Signal</keyword>
<dbReference type="EMBL" id="JMTK01000002">
    <property type="protein sequence ID" value="KJZ82043.1"/>
    <property type="molecule type" value="Genomic_DNA"/>
</dbReference>
<evidence type="ECO:0000313" key="4">
    <source>
        <dbReference type="Proteomes" id="UP000033731"/>
    </source>
</evidence>
<accession>A0A094Z345</accession>
<evidence type="ECO:0000313" key="3">
    <source>
        <dbReference type="EMBL" id="KJZ82043.1"/>
    </source>
</evidence>
<comment type="caution">
    <text evidence="3">The sequence shown here is derived from an EMBL/GenBank/DDBJ whole genome shotgun (WGS) entry which is preliminary data.</text>
</comment>
<name>A0A094Z345_9HYPH</name>
<dbReference type="InterPro" id="IPR050811">
    <property type="entry name" value="Phosphate_ABC_transporter"/>
</dbReference>
<keyword evidence="4" id="KW-1185">Reference proteome</keyword>
<evidence type="ECO:0000256" key="1">
    <source>
        <dbReference type="ARBA" id="ARBA00022729"/>
    </source>
</evidence>
<reference evidence="3 4" key="1">
    <citation type="journal article" date="2015" name="Phytopathology">
        <title>Genomes of Candidatus Liberibacter solanacearum haplotype A from New Zealand and the USA suggest significant genome plasticity in the species.</title>
        <authorList>
            <person name="Thompson S.M."/>
            <person name="Johnson C.P."/>
            <person name="Lu A.Y."/>
            <person name="Frampton R.A."/>
            <person name="Sullivan K.L."/>
            <person name="Fiers M.W."/>
            <person name="Crowhurst R.N."/>
            <person name="Pitman A.R."/>
            <person name="Scott I."/>
            <person name="Gudmestad N.C."/>
            <person name="Smith G.R."/>
        </authorList>
    </citation>
    <scope>NUCLEOTIDE SEQUENCE [LARGE SCALE GENOMIC DNA]</scope>
    <source>
        <strain evidence="3 4">LsoNZ1</strain>
    </source>
</reference>
<dbReference type="Proteomes" id="UP000033731">
    <property type="component" value="Unassembled WGS sequence"/>
</dbReference>
<dbReference type="PANTHER" id="PTHR30570:SF1">
    <property type="entry name" value="PHOSPHATE-BINDING PROTEIN PSTS"/>
    <property type="match status" value="1"/>
</dbReference>
<dbReference type="SUPFAM" id="SSF53850">
    <property type="entry name" value="Periplasmic binding protein-like II"/>
    <property type="match status" value="1"/>
</dbReference>
<dbReference type="Gene3D" id="3.40.190.10">
    <property type="entry name" value="Periplasmic binding protein-like II"/>
    <property type="match status" value="2"/>
</dbReference>
<dbReference type="RefSeq" id="WP_034442453.1">
    <property type="nucleotide sequence ID" value="NZ_JMTK01000002.1"/>
</dbReference>
<proteinExistence type="predicted"/>
<dbReference type="PANTHER" id="PTHR30570">
    <property type="entry name" value="PERIPLASMIC PHOSPHATE BINDING COMPONENT OF PHOSPHATE ABC TRANSPORTER"/>
    <property type="match status" value="1"/>
</dbReference>
<protein>
    <submittedName>
        <fullName evidence="3">Phosphate ABC transporter, periplasmic phosphate-binding protein PstS</fullName>
    </submittedName>
</protein>
<evidence type="ECO:0000259" key="2">
    <source>
        <dbReference type="Pfam" id="PF12849"/>
    </source>
</evidence>
<sequence length="355" mass="40061">MRFFFVVITCFVFWTTYCGTEIFARNRIRIAGSSTFFPYSKIIAENFSEYFPEFKTPFVESGGSSAGLKEFCKGIGEDTIDIVNSSRKITQSELDECKKKGVSEIQEVTIGYDGIVLVSDKNMVNVSLTIEDLYKALASKLIVNGLLVSNPFKKWSDIRSDLPKIHISIYVPSEKHGTREIIEQKVLREGCVRSGNFSKMRDIFKHNASQVDMACTFVRKDGVAIEVDGDYTETLARIEVNKDIFGFLGLSFYKNNADILNLVSIDGVIPSVDTIFSGVYPISRPLLFYVKKSHLINVLGLREYVSFSLSDEMMDSGSQLIQYGLIPISNKDRKIVQDSIAIEKNDYKNCFKKLV</sequence>
<feature type="domain" description="PBP" evidence="2">
    <location>
        <begin position="25"/>
        <end position="312"/>
    </location>
</feature>
<dbReference type="InterPro" id="IPR024370">
    <property type="entry name" value="PBP_domain"/>
</dbReference>
<organism evidence="3 4">
    <name type="scientific">Candidatus Liberibacter solanacearum</name>
    <dbReference type="NCBI Taxonomy" id="556287"/>
    <lineage>
        <taxon>Bacteria</taxon>
        <taxon>Pseudomonadati</taxon>
        <taxon>Pseudomonadota</taxon>
        <taxon>Alphaproteobacteria</taxon>
        <taxon>Hyphomicrobiales</taxon>
        <taxon>Rhizobiaceae</taxon>
        <taxon>Liberibacter</taxon>
    </lineage>
</organism>